<sequence>MVAEDLGVHQLERLVEMLTPKECEDLLFTLSHSEEDIFQHIDRLSAENNQLDLSLRAKRDTSAPDTQRPVFLRAICLCFVDGETRCQTALTDWLLKYGEKTYYDRLSRALQHIGRTDIALEMGKNINQDKVLSLKRYVEDYHKYVSSLSILSENADTKPHQHQKVRKAKLKDLTWRDLDLVLERAPVPLYSKSPLDVVWPLLYGILLGFGGTLLTVVFLVLIINHSSQKRQQSSTATRKLLRSSMMM</sequence>
<protein>
    <submittedName>
        <fullName evidence="3">Transmembrane and death domain protein 1</fullName>
    </submittedName>
</protein>
<keyword evidence="1" id="KW-0472">Membrane</keyword>
<dbReference type="Gene3D" id="1.10.533.10">
    <property type="entry name" value="Death Domain, Fas"/>
    <property type="match status" value="1"/>
</dbReference>
<dbReference type="OrthoDB" id="9049812at2759"/>
<feature type="transmembrane region" description="Helical" evidence="1">
    <location>
        <begin position="201"/>
        <end position="223"/>
    </location>
</feature>
<dbReference type="InParanoid" id="A0A2I4BVB7"/>
<dbReference type="KEGG" id="alim:106522946"/>
<dbReference type="AlphaFoldDB" id="A0A2I4BVB7"/>
<reference evidence="3" key="1">
    <citation type="submission" date="2025-08" db="UniProtKB">
        <authorList>
            <consortium name="RefSeq"/>
        </authorList>
    </citation>
    <scope>IDENTIFICATION</scope>
    <source>
        <strain evidence="3">Quisiro</strain>
        <tissue evidence="3">Liver</tissue>
    </source>
</reference>
<dbReference type="CTD" id="112163659"/>
<evidence type="ECO:0000313" key="3">
    <source>
        <dbReference type="RefSeq" id="XP_013871663.1"/>
    </source>
</evidence>
<keyword evidence="2" id="KW-1185">Reference proteome</keyword>
<gene>
    <name evidence="3" type="primary">tmdd1</name>
</gene>
<evidence type="ECO:0000313" key="2">
    <source>
        <dbReference type="Proteomes" id="UP000192220"/>
    </source>
</evidence>
<keyword evidence="1 3" id="KW-0812">Transmembrane</keyword>
<dbReference type="CDD" id="cd01670">
    <property type="entry name" value="Death"/>
    <property type="match status" value="1"/>
</dbReference>
<dbReference type="InterPro" id="IPR011029">
    <property type="entry name" value="DEATH-like_dom_sf"/>
</dbReference>
<dbReference type="RefSeq" id="XP_013871663.1">
    <property type="nucleotide sequence ID" value="XM_014016209.1"/>
</dbReference>
<organism evidence="2 3">
    <name type="scientific">Austrofundulus limnaeus</name>
    <name type="common">Annual killifish</name>
    <dbReference type="NCBI Taxonomy" id="52670"/>
    <lineage>
        <taxon>Eukaryota</taxon>
        <taxon>Metazoa</taxon>
        <taxon>Chordata</taxon>
        <taxon>Craniata</taxon>
        <taxon>Vertebrata</taxon>
        <taxon>Euteleostomi</taxon>
        <taxon>Actinopterygii</taxon>
        <taxon>Neopterygii</taxon>
        <taxon>Teleostei</taxon>
        <taxon>Neoteleostei</taxon>
        <taxon>Acanthomorphata</taxon>
        <taxon>Ovalentaria</taxon>
        <taxon>Atherinomorphae</taxon>
        <taxon>Cyprinodontiformes</taxon>
        <taxon>Rivulidae</taxon>
        <taxon>Austrofundulus</taxon>
    </lineage>
</organism>
<name>A0A2I4BVB7_AUSLI</name>
<evidence type="ECO:0000256" key="1">
    <source>
        <dbReference type="SAM" id="Phobius"/>
    </source>
</evidence>
<dbReference type="Proteomes" id="UP000192220">
    <property type="component" value="Unplaced"/>
</dbReference>
<accession>A0A2I4BVB7</accession>
<keyword evidence="1" id="KW-1133">Transmembrane helix</keyword>
<proteinExistence type="predicted"/>